<protein>
    <recommendedName>
        <fullName evidence="1">DUF4283 domain-containing protein</fullName>
    </recommendedName>
</protein>
<dbReference type="Proteomes" id="UP001237642">
    <property type="component" value="Unassembled WGS sequence"/>
</dbReference>
<dbReference type="Pfam" id="PF14111">
    <property type="entry name" value="DUF4283"/>
    <property type="match status" value="1"/>
</dbReference>
<dbReference type="InterPro" id="IPR040256">
    <property type="entry name" value="At4g02000-like"/>
</dbReference>
<keyword evidence="3" id="KW-1185">Reference proteome</keyword>
<reference evidence="2" key="2">
    <citation type="submission" date="2023-05" db="EMBL/GenBank/DDBJ databases">
        <authorList>
            <person name="Schelkunov M.I."/>
        </authorList>
    </citation>
    <scope>NUCLEOTIDE SEQUENCE</scope>
    <source>
        <strain evidence="2">Hsosn_3</strain>
        <tissue evidence="2">Leaf</tissue>
    </source>
</reference>
<sequence>MAEPSHVQDVLKGYSHLNISDDDQEGLVLEELPTDKQNGGYERCVIGSFLTNRKVNFGAMQETLSAIWRPVKGVFMEETIYPNLFIFKFFHELDMKRVLNDGPWTFNQQVLLLKKLDINEQLKDVKLTEFFIWLQIYDLPIGFNSERILNH</sequence>
<dbReference type="PANTHER" id="PTHR31286">
    <property type="entry name" value="GLYCINE-RICH CELL WALL STRUCTURAL PROTEIN 1.8-LIKE"/>
    <property type="match status" value="1"/>
</dbReference>
<comment type="caution">
    <text evidence="2">The sequence shown here is derived from an EMBL/GenBank/DDBJ whole genome shotgun (WGS) entry which is preliminary data.</text>
</comment>
<feature type="domain" description="DUF4283" evidence="1">
    <location>
        <begin position="42"/>
        <end position="119"/>
    </location>
</feature>
<evidence type="ECO:0000259" key="1">
    <source>
        <dbReference type="Pfam" id="PF14111"/>
    </source>
</evidence>
<evidence type="ECO:0000313" key="3">
    <source>
        <dbReference type="Proteomes" id="UP001237642"/>
    </source>
</evidence>
<evidence type="ECO:0000313" key="2">
    <source>
        <dbReference type="EMBL" id="KAK1362129.1"/>
    </source>
</evidence>
<organism evidence="2 3">
    <name type="scientific">Heracleum sosnowskyi</name>
    <dbReference type="NCBI Taxonomy" id="360622"/>
    <lineage>
        <taxon>Eukaryota</taxon>
        <taxon>Viridiplantae</taxon>
        <taxon>Streptophyta</taxon>
        <taxon>Embryophyta</taxon>
        <taxon>Tracheophyta</taxon>
        <taxon>Spermatophyta</taxon>
        <taxon>Magnoliopsida</taxon>
        <taxon>eudicotyledons</taxon>
        <taxon>Gunneridae</taxon>
        <taxon>Pentapetalae</taxon>
        <taxon>asterids</taxon>
        <taxon>campanulids</taxon>
        <taxon>Apiales</taxon>
        <taxon>Apiaceae</taxon>
        <taxon>Apioideae</taxon>
        <taxon>apioid superclade</taxon>
        <taxon>Tordylieae</taxon>
        <taxon>Tordyliinae</taxon>
        <taxon>Heracleum</taxon>
    </lineage>
</organism>
<gene>
    <name evidence="2" type="ORF">POM88_046603</name>
</gene>
<accession>A0AAD8H9B0</accession>
<dbReference type="EMBL" id="JAUIZM010000010">
    <property type="protein sequence ID" value="KAK1362129.1"/>
    <property type="molecule type" value="Genomic_DNA"/>
</dbReference>
<proteinExistence type="predicted"/>
<dbReference type="AlphaFoldDB" id="A0AAD8H9B0"/>
<reference evidence="2" key="1">
    <citation type="submission" date="2023-02" db="EMBL/GenBank/DDBJ databases">
        <title>Genome of toxic invasive species Heracleum sosnowskyi carries increased number of genes despite the absence of recent whole-genome duplications.</title>
        <authorList>
            <person name="Schelkunov M."/>
            <person name="Shtratnikova V."/>
            <person name="Makarenko M."/>
            <person name="Klepikova A."/>
            <person name="Omelchenko D."/>
            <person name="Novikova G."/>
            <person name="Obukhova E."/>
            <person name="Bogdanov V."/>
            <person name="Penin A."/>
            <person name="Logacheva M."/>
        </authorList>
    </citation>
    <scope>NUCLEOTIDE SEQUENCE</scope>
    <source>
        <strain evidence="2">Hsosn_3</strain>
        <tissue evidence="2">Leaf</tissue>
    </source>
</reference>
<name>A0AAD8H9B0_9APIA</name>
<dbReference type="InterPro" id="IPR025558">
    <property type="entry name" value="DUF4283"/>
</dbReference>
<dbReference type="PANTHER" id="PTHR31286:SF183">
    <property type="entry name" value="CCHC-TYPE DOMAIN-CONTAINING PROTEIN"/>
    <property type="match status" value="1"/>
</dbReference>